<dbReference type="OrthoDB" id="9799747at2"/>
<dbReference type="SMART" id="SM00347">
    <property type="entry name" value="HTH_MARR"/>
    <property type="match status" value="1"/>
</dbReference>
<feature type="domain" description="HTH marR-type" evidence="4">
    <location>
        <begin position="1"/>
        <end position="141"/>
    </location>
</feature>
<keyword evidence="1" id="KW-0805">Transcription regulation</keyword>
<organism evidence="5 7">
    <name type="scientific">Streptococcus pluranimalium</name>
    <dbReference type="NCBI Taxonomy" id="82348"/>
    <lineage>
        <taxon>Bacteria</taxon>
        <taxon>Bacillati</taxon>
        <taxon>Bacillota</taxon>
        <taxon>Bacilli</taxon>
        <taxon>Lactobacillales</taxon>
        <taxon>Streptococcaceae</taxon>
        <taxon>Streptococcus</taxon>
    </lineage>
</organism>
<dbReference type="Proteomes" id="UP000238956">
    <property type="component" value="Chromosome"/>
</dbReference>
<evidence type="ECO:0000313" key="5">
    <source>
        <dbReference type="EMBL" id="AUW97340.1"/>
    </source>
</evidence>
<proteinExistence type="predicted"/>
<dbReference type="GO" id="GO:0003700">
    <property type="term" value="F:DNA-binding transcription factor activity"/>
    <property type="evidence" value="ECO:0007669"/>
    <property type="project" value="InterPro"/>
</dbReference>
<gene>
    <name evidence="6" type="primary">mhqR</name>
    <name evidence="5" type="ORF">C0J00_09615</name>
    <name evidence="6" type="ORF">Sp14A_21160</name>
</gene>
<dbReference type="Pfam" id="PF01047">
    <property type="entry name" value="MarR"/>
    <property type="match status" value="1"/>
</dbReference>
<dbReference type="Proteomes" id="UP000255411">
    <property type="component" value="Chromosome"/>
</dbReference>
<dbReference type="Gene3D" id="1.10.10.10">
    <property type="entry name" value="Winged helix-like DNA-binding domain superfamily/Winged helix DNA-binding domain"/>
    <property type="match status" value="1"/>
</dbReference>
<evidence type="ECO:0000256" key="1">
    <source>
        <dbReference type="ARBA" id="ARBA00023015"/>
    </source>
</evidence>
<reference evidence="6 8" key="1">
    <citation type="submission" date="2017-07" db="EMBL/GenBank/DDBJ databases">
        <title>Streptococcus pluranimalium as cause of bovine abortion.</title>
        <authorList>
            <person name="Rodriguez Campos S."/>
            <person name="Gobeli Brawand S."/>
            <person name="Brodard I."/>
            <person name="Rychener L."/>
            <person name="Perreten V."/>
        </authorList>
    </citation>
    <scope>NUCLEOTIDE SEQUENCE [LARGE SCALE GENOMIC DNA]</scope>
    <source>
        <strain evidence="6 8">14A0014</strain>
    </source>
</reference>
<dbReference type="PANTHER" id="PTHR42756:SF1">
    <property type="entry name" value="TRANSCRIPTIONAL REPRESSOR OF EMRAB OPERON"/>
    <property type="match status" value="1"/>
</dbReference>
<dbReference type="EMBL" id="CP025536">
    <property type="protein sequence ID" value="AUW97340.1"/>
    <property type="molecule type" value="Genomic_DNA"/>
</dbReference>
<reference evidence="5 7" key="3">
    <citation type="submission" date="2018-02" db="EMBL/GenBank/DDBJ databases">
        <title>Whole genome sequencing analysis of Streptococcus pluranimalium isolated from cattle infected mastitis in China.</title>
        <authorList>
            <person name="Zhang J.-R."/>
            <person name="Hu G.-Z."/>
        </authorList>
    </citation>
    <scope>NUCLEOTIDE SEQUENCE [LARGE SCALE GENOMIC DNA]</scope>
    <source>
        <strain evidence="5 7">TH11417</strain>
    </source>
</reference>
<dbReference type="KEGG" id="splr:C0J00_09615"/>
<evidence type="ECO:0000313" key="8">
    <source>
        <dbReference type="Proteomes" id="UP000255411"/>
    </source>
</evidence>
<keyword evidence="7" id="KW-1185">Reference proteome</keyword>
<keyword evidence="2" id="KW-0238">DNA-binding</keyword>
<dbReference type="PANTHER" id="PTHR42756">
    <property type="entry name" value="TRANSCRIPTIONAL REGULATOR, MARR"/>
    <property type="match status" value="1"/>
</dbReference>
<dbReference type="AlphaFoldDB" id="A0A2L0D6Q6"/>
<evidence type="ECO:0000256" key="2">
    <source>
        <dbReference type="ARBA" id="ARBA00023125"/>
    </source>
</evidence>
<dbReference type="PRINTS" id="PR00598">
    <property type="entry name" value="HTHMARR"/>
</dbReference>
<evidence type="ECO:0000256" key="3">
    <source>
        <dbReference type="ARBA" id="ARBA00023163"/>
    </source>
</evidence>
<dbReference type="InterPro" id="IPR000835">
    <property type="entry name" value="HTH_MarR-typ"/>
</dbReference>
<dbReference type="EMBL" id="CP022601">
    <property type="protein sequence ID" value="AXJ14000.1"/>
    <property type="molecule type" value="Genomic_DNA"/>
</dbReference>
<evidence type="ECO:0000259" key="4">
    <source>
        <dbReference type="PROSITE" id="PS50995"/>
    </source>
</evidence>
<dbReference type="SUPFAM" id="SSF46785">
    <property type="entry name" value="Winged helix' DNA-binding domain"/>
    <property type="match status" value="1"/>
</dbReference>
<dbReference type="InterPro" id="IPR036388">
    <property type="entry name" value="WH-like_DNA-bd_sf"/>
</dbReference>
<evidence type="ECO:0000313" key="7">
    <source>
        <dbReference type="Proteomes" id="UP000238956"/>
    </source>
</evidence>
<sequence>MSRLDSNTALKAMVVFRKAERTLDALGASVFNKHQITPTQFSVLDVLYTKGEMNIGKLIDSILATSGNMTVVLKNMARNGWIYRRRDDKDKRAYVIGLTDDGRRLIEQVLPEHIARVEESFSVLTEAEQLQLIDLLKKFKNL</sequence>
<name>A0A2L0D6Q6_9STRE</name>
<reference evidence="5 7" key="2">
    <citation type="submission" date="2017-12" db="EMBL/GenBank/DDBJ databases">
        <authorList>
            <person name="Hurst M.R.H."/>
        </authorList>
    </citation>
    <scope>NUCLEOTIDE SEQUENCE [LARGE SCALE GENOMIC DNA]</scope>
    <source>
        <strain evidence="5 7">TH11417</strain>
    </source>
</reference>
<dbReference type="GeneID" id="98394163"/>
<protein>
    <submittedName>
        <fullName evidence="6">HTH-type transcriptional regulator MhqR</fullName>
    </submittedName>
    <submittedName>
        <fullName evidence="5">MarR family transcriptional regulator</fullName>
    </submittedName>
</protein>
<keyword evidence="3" id="KW-0804">Transcription</keyword>
<dbReference type="InterPro" id="IPR036390">
    <property type="entry name" value="WH_DNA-bd_sf"/>
</dbReference>
<dbReference type="RefSeq" id="WP_104968644.1">
    <property type="nucleotide sequence ID" value="NZ_CP022601.1"/>
</dbReference>
<accession>A0A2L0D6Q6</accession>
<dbReference type="PROSITE" id="PS50995">
    <property type="entry name" value="HTH_MARR_2"/>
    <property type="match status" value="1"/>
</dbReference>
<evidence type="ECO:0000313" key="6">
    <source>
        <dbReference type="EMBL" id="AXJ14000.1"/>
    </source>
</evidence>
<dbReference type="GO" id="GO:0003677">
    <property type="term" value="F:DNA binding"/>
    <property type="evidence" value="ECO:0007669"/>
    <property type="project" value="UniProtKB-KW"/>
</dbReference>